<keyword evidence="4 10" id="KW-0808">Transferase</keyword>
<keyword evidence="6 10" id="KW-0547">Nucleotide-binding</keyword>
<evidence type="ECO:0000256" key="2">
    <source>
        <dbReference type="ARBA" id="ARBA00012980"/>
    </source>
</evidence>
<dbReference type="InterPro" id="IPR018094">
    <property type="entry name" value="Thymidylate_kinase"/>
</dbReference>
<evidence type="ECO:0000256" key="5">
    <source>
        <dbReference type="ARBA" id="ARBA00022727"/>
    </source>
</evidence>
<evidence type="ECO:0000256" key="9">
    <source>
        <dbReference type="ARBA" id="ARBA00048743"/>
    </source>
</evidence>
<proteinExistence type="inferred from homology"/>
<gene>
    <name evidence="10 13" type="primary">tmk</name>
    <name evidence="13" type="ORF">MQP27_42035</name>
</gene>
<comment type="similarity">
    <text evidence="1 10">Belongs to the thymidylate kinase family.</text>
</comment>
<evidence type="ECO:0000256" key="7">
    <source>
        <dbReference type="ARBA" id="ARBA00022777"/>
    </source>
</evidence>
<dbReference type="EMBL" id="JALDAY010000015">
    <property type="protein sequence ID" value="MCI3277671.1"/>
    <property type="molecule type" value="Genomic_DNA"/>
</dbReference>
<name>A0ABS9YK86_9ACTN</name>
<dbReference type="InterPro" id="IPR039430">
    <property type="entry name" value="Thymidylate_kin-like_dom"/>
</dbReference>
<keyword evidence="8 10" id="KW-0067">ATP-binding</keyword>
<feature type="region of interest" description="Disordered" evidence="11">
    <location>
        <begin position="204"/>
        <end position="246"/>
    </location>
</feature>
<dbReference type="Gene3D" id="3.40.50.300">
    <property type="entry name" value="P-loop containing nucleotide triphosphate hydrolases"/>
    <property type="match status" value="1"/>
</dbReference>
<comment type="caution">
    <text evidence="13">The sequence shown here is derived from an EMBL/GenBank/DDBJ whole genome shotgun (WGS) entry which is preliminary data.</text>
</comment>
<evidence type="ECO:0000259" key="12">
    <source>
        <dbReference type="Pfam" id="PF02223"/>
    </source>
</evidence>
<keyword evidence="14" id="KW-1185">Reference proteome</keyword>
<dbReference type="SUPFAM" id="SSF52540">
    <property type="entry name" value="P-loop containing nucleoside triphosphate hydrolases"/>
    <property type="match status" value="1"/>
</dbReference>
<dbReference type="CDD" id="cd01672">
    <property type="entry name" value="TMPK"/>
    <property type="match status" value="1"/>
</dbReference>
<dbReference type="PANTHER" id="PTHR10344:SF4">
    <property type="entry name" value="UMP-CMP KINASE 2, MITOCHONDRIAL"/>
    <property type="match status" value="1"/>
</dbReference>
<organism evidence="13 14">
    <name type="scientific">Streptomyces cylindrosporus</name>
    <dbReference type="NCBI Taxonomy" id="2927583"/>
    <lineage>
        <taxon>Bacteria</taxon>
        <taxon>Bacillati</taxon>
        <taxon>Actinomycetota</taxon>
        <taxon>Actinomycetes</taxon>
        <taxon>Kitasatosporales</taxon>
        <taxon>Streptomycetaceae</taxon>
        <taxon>Streptomyces</taxon>
    </lineage>
</organism>
<dbReference type="RefSeq" id="WP_242775519.1">
    <property type="nucleotide sequence ID" value="NZ_JALDAY010000015.1"/>
</dbReference>
<dbReference type="PANTHER" id="PTHR10344">
    <property type="entry name" value="THYMIDYLATE KINASE"/>
    <property type="match status" value="1"/>
</dbReference>
<evidence type="ECO:0000256" key="4">
    <source>
        <dbReference type="ARBA" id="ARBA00022679"/>
    </source>
</evidence>
<evidence type="ECO:0000256" key="11">
    <source>
        <dbReference type="SAM" id="MobiDB-lite"/>
    </source>
</evidence>
<dbReference type="Pfam" id="PF02223">
    <property type="entry name" value="Thymidylate_kin"/>
    <property type="match status" value="1"/>
</dbReference>
<dbReference type="InterPro" id="IPR027417">
    <property type="entry name" value="P-loop_NTPase"/>
</dbReference>
<dbReference type="Proteomes" id="UP001165269">
    <property type="component" value="Unassembled WGS sequence"/>
</dbReference>
<dbReference type="GO" id="GO:0004798">
    <property type="term" value="F:dTMP kinase activity"/>
    <property type="evidence" value="ECO:0007669"/>
    <property type="project" value="UniProtKB-EC"/>
</dbReference>
<comment type="catalytic activity">
    <reaction evidence="9 10">
        <text>dTMP + ATP = dTDP + ADP</text>
        <dbReference type="Rhea" id="RHEA:13517"/>
        <dbReference type="ChEBI" id="CHEBI:30616"/>
        <dbReference type="ChEBI" id="CHEBI:58369"/>
        <dbReference type="ChEBI" id="CHEBI:63528"/>
        <dbReference type="ChEBI" id="CHEBI:456216"/>
        <dbReference type="EC" id="2.7.4.9"/>
    </reaction>
</comment>
<evidence type="ECO:0000256" key="3">
    <source>
        <dbReference type="ARBA" id="ARBA00017144"/>
    </source>
</evidence>
<protein>
    <recommendedName>
        <fullName evidence="3 10">Thymidylate kinase</fullName>
        <ecNumber evidence="2 10">2.7.4.9</ecNumber>
    </recommendedName>
    <alternativeName>
        <fullName evidence="10">dTMP kinase</fullName>
    </alternativeName>
</protein>
<dbReference type="NCBIfam" id="TIGR00041">
    <property type="entry name" value="DTMP_kinase"/>
    <property type="match status" value="1"/>
</dbReference>
<dbReference type="EC" id="2.7.4.9" evidence="2 10"/>
<evidence type="ECO:0000256" key="1">
    <source>
        <dbReference type="ARBA" id="ARBA00009776"/>
    </source>
</evidence>
<comment type="function">
    <text evidence="10">Phosphorylation of dTMP to form dTDP in both de novo and salvage pathways of dTTP synthesis.</text>
</comment>
<evidence type="ECO:0000256" key="8">
    <source>
        <dbReference type="ARBA" id="ARBA00022840"/>
    </source>
</evidence>
<keyword evidence="7 10" id="KW-0418">Kinase</keyword>
<dbReference type="HAMAP" id="MF_00165">
    <property type="entry name" value="Thymidylate_kinase"/>
    <property type="match status" value="1"/>
</dbReference>
<evidence type="ECO:0000256" key="6">
    <source>
        <dbReference type="ARBA" id="ARBA00022741"/>
    </source>
</evidence>
<accession>A0ABS9YK86</accession>
<reference evidence="13" key="1">
    <citation type="submission" date="2022-03" db="EMBL/GenBank/DDBJ databases">
        <title>Streptomyces 7R015 and 7R016 isolated from Barleria lupulina in Thailand.</title>
        <authorList>
            <person name="Kanchanasin P."/>
            <person name="Phongsopitanun W."/>
            <person name="Tanasupawat S."/>
        </authorList>
    </citation>
    <scope>NUCLEOTIDE SEQUENCE</scope>
    <source>
        <strain evidence="13">7R015</strain>
    </source>
</reference>
<evidence type="ECO:0000313" key="14">
    <source>
        <dbReference type="Proteomes" id="UP001165269"/>
    </source>
</evidence>
<comment type="caution">
    <text evidence="10">Lacks conserved residue(s) required for the propagation of feature annotation.</text>
</comment>
<sequence length="246" mass="26483">MNGQGMLIAVEGPGGVGKSTVTAALTTLLRDEFAVNVCATREPTDTPLGTMARQGTDVYRGLAMAHLIAADRYQHLDEQIRPAMARGEIVVCDRYIASSLVLQVMDGVDRETVWRMNEAAERPDLVVLLTAHPDVLTNRLARRGTHSRFERETDSSHIEYGLFAEAAKFLADRDVPIVELDATAADPDTLARIIAGDVLTMRSHKSHAPGRADLQPQQPVPGASGEATLVPDRPAGAGPRTDRDGA</sequence>
<keyword evidence="5 10" id="KW-0545">Nucleotide biosynthesis</keyword>
<evidence type="ECO:0000256" key="10">
    <source>
        <dbReference type="HAMAP-Rule" id="MF_00165"/>
    </source>
</evidence>
<feature type="domain" description="Thymidylate kinase-like" evidence="12">
    <location>
        <begin position="10"/>
        <end position="159"/>
    </location>
</feature>
<evidence type="ECO:0000313" key="13">
    <source>
        <dbReference type="EMBL" id="MCI3277671.1"/>
    </source>
</evidence>